<dbReference type="SUPFAM" id="SSF48403">
    <property type="entry name" value="Ankyrin repeat"/>
    <property type="match status" value="1"/>
</dbReference>
<dbReference type="PANTHER" id="PTHR24198:SF165">
    <property type="entry name" value="ANKYRIN REPEAT-CONTAINING PROTEIN-RELATED"/>
    <property type="match status" value="1"/>
</dbReference>
<dbReference type="Pfam" id="PF13606">
    <property type="entry name" value="Ank_3"/>
    <property type="match status" value="1"/>
</dbReference>
<feature type="repeat" description="ANK" evidence="3">
    <location>
        <begin position="103"/>
        <end position="135"/>
    </location>
</feature>
<keyword evidence="2 3" id="KW-0040">ANK repeat</keyword>
<name>A0A1Z5KTF5_FISSO</name>
<reference evidence="4 5" key="1">
    <citation type="journal article" date="2015" name="Plant Cell">
        <title>Oil accumulation by the oleaginous diatom Fistulifera solaris as revealed by the genome and transcriptome.</title>
        <authorList>
            <person name="Tanaka T."/>
            <person name="Maeda Y."/>
            <person name="Veluchamy A."/>
            <person name="Tanaka M."/>
            <person name="Abida H."/>
            <person name="Marechal E."/>
            <person name="Bowler C."/>
            <person name="Muto M."/>
            <person name="Sunaga Y."/>
            <person name="Tanaka M."/>
            <person name="Yoshino T."/>
            <person name="Taniguchi T."/>
            <person name="Fukuda Y."/>
            <person name="Nemoto M."/>
            <person name="Matsumoto M."/>
            <person name="Wong P.S."/>
            <person name="Aburatani S."/>
            <person name="Fujibuchi W."/>
        </authorList>
    </citation>
    <scope>NUCLEOTIDE SEQUENCE [LARGE SCALE GENOMIC DNA]</scope>
    <source>
        <strain evidence="4 5">JPCC DA0580</strain>
    </source>
</reference>
<dbReference type="Pfam" id="PF12796">
    <property type="entry name" value="Ank_2"/>
    <property type="match status" value="1"/>
</dbReference>
<dbReference type="InterPro" id="IPR036770">
    <property type="entry name" value="Ankyrin_rpt-contain_sf"/>
</dbReference>
<dbReference type="SMART" id="SM00248">
    <property type="entry name" value="ANK"/>
    <property type="match status" value="5"/>
</dbReference>
<evidence type="ECO:0000313" key="5">
    <source>
        <dbReference type="Proteomes" id="UP000198406"/>
    </source>
</evidence>
<keyword evidence="4" id="KW-0647">Proteasome</keyword>
<proteinExistence type="predicted"/>
<evidence type="ECO:0000256" key="3">
    <source>
        <dbReference type="PROSITE-ProRule" id="PRU00023"/>
    </source>
</evidence>
<dbReference type="InterPro" id="IPR002110">
    <property type="entry name" value="Ankyrin_rpt"/>
</dbReference>
<keyword evidence="1" id="KW-0677">Repeat</keyword>
<dbReference type="PANTHER" id="PTHR24198">
    <property type="entry name" value="ANKYRIN REPEAT AND PROTEIN KINASE DOMAIN-CONTAINING PROTEIN"/>
    <property type="match status" value="1"/>
</dbReference>
<dbReference type="Gene3D" id="1.25.40.20">
    <property type="entry name" value="Ankyrin repeat-containing domain"/>
    <property type="match status" value="3"/>
</dbReference>
<dbReference type="InParanoid" id="A0A1Z5KTF5"/>
<evidence type="ECO:0000313" key="4">
    <source>
        <dbReference type="EMBL" id="GAX29271.1"/>
    </source>
</evidence>
<dbReference type="PRINTS" id="PR01415">
    <property type="entry name" value="ANKYRIN"/>
</dbReference>
<accession>A0A1Z5KTF5</accession>
<organism evidence="4 5">
    <name type="scientific">Fistulifera solaris</name>
    <name type="common">Oleaginous diatom</name>
    <dbReference type="NCBI Taxonomy" id="1519565"/>
    <lineage>
        <taxon>Eukaryota</taxon>
        <taxon>Sar</taxon>
        <taxon>Stramenopiles</taxon>
        <taxon>Ochrophyta</taxon>
        <taxon>Bacillariophyta</taxon>
        <taxon>Bacillariophyceae</taxon>
        <taxon>Bacillariophycidae</taxon>
        <taxon>Naviculales</taxon>
        <taxon>Naviculaceae</taxon>
        <taxon>Fistulifera</taxon>
    </lineage>
</organism>
<protein>
    <submittedName>
        <fullName evidence="4">26S proteasome non-ATPase regulatory subunit 10</fullName>
    </submittedName>
</protein>
<dbReference type="PROSITE" id="PS50088">
    <property type="entry name" value="ANK_REPEAT"/>
    <property type="match status" value="1"/>
</dbReference>
<gene>
    <name evidence="4" type="ORF">FisN_16Hu299</name>
</gene>
<evidence type="ECO:0000256" key="2">
    <source>
        <dbReference type="ARBA" id="ARBA00023043"/>
    </source>
</evidence>
<evidence type="ECO:0000256" key="1">
    <source>
        <dbReference type="ARBA" id="ARBA00022737"/>
    </source>
</evidence>
<dbReference type="GO" id="GO:0000502">
    <property type="term" value="C:proteasome complex"/>
    <property type="evidence" value="ECO:0007669"/>
    <property type="project" value="UniProtKB-KW"/>
</dbReference>
<sequence length="242" mass="26762">MDLLFFEQFRYLQLNQAAADGDLPFVEQLASYADNRTLLIACQRGHAEIVHFLLMNCSQLDVEAGDPVHDRSPLGWACQKGHLEVARLLIEKYKCSLERTDEDGSTALHLACSGGHLDVARLLVQNSAHVDCRDHVGATPLYLASDAGYGDMVRFLLDDALASIDVSDDFGWTPLFLSVMNAQRSVCGNGVLHILLERGGDIHAATFTGDTPMKRAVVSGLLDPLYGILRTRPEEWETWHRG</sequence>
<dbReference type="OrthoDB" id="46760at2759"/>
<dbReference type="PROSITE" id="PS50297">
    <property type="entry name" value="ANK_REP_REGION"/>
    <property type="match status" value="1"/>
</dbReference>
<dbReference type="Proteomes" id="UP000198406">
    <property type="component" value="Unassembled WGS sequence"/>
</dbReference>
<comment type="caution">
    <text evidence="4">The sequence shown here is derived from an EMBL/GenBank/DDBJ whole genome shotgun (WGS) entry which is preliminary data.</text>
</comment>
<dbReference type="EMBL" id="BDSP01000289">
    <property type="protein sequence ID" value="GAX29271.1"/>
    <property type="molecule type" value="Genomic_DNA"/>
</dbReference>
<dbReference type="AlphaFoldDB" id="A0A1Z5KTF5"/>
<keyword evidence="5" id="KW-1185">Reference proteome</keyword>